<gene>
    <name evidence="9" type="ORF">S01H1_31049</name>
</gene>
<dbReference type="Pfam" id="PF00528">
    <property type="entry name" value="BPD_transp_1"/>
    <property type="match status" value="1"/>
</dbReference>
<feature type="transmembrane region" description="Helical" evidence="7">
    <location>
        <begin position="38"/>
        <end position="60"/>
    </location>
</feature>
<dbReference type="InterPro" id="IPR000515">
    <property type="entry name" value="MetI-like"/>
</dbReference>
<evidence type="ECO:0000256" key="2">
    <source>
        <dbReference type="ARBA" id="ARBA00022448"/>
    </source>
</evidence>
<keyword evidence="5 7" id="KW-1133">Transmembrane helix</keyword>
<evidence type="ECO:0000256" key="7">
    <source>
        <dbReference type="SAM" id="Phobius"/>
    </source>
</evidence>
<organism evidence="9">
    <name type="scientific">marine sediment metagenome</name>
    <dbReference type="NCBI Taxonomy" id="412755"/>
    <lineage>
        <taxon>unclassified sequences</taxon>
        <taxon>metagenomes</taxon>
        <taxon>ecological metagenomes</taxon>
    </lineage>
</organism>
<evidence type="ECO:0000256" key="1">
    <source>
        <dbReference type="ARBA" id="ARBA00004651"/>
    </source>
</evidence>
<evidence type="ECO:0000313" key="9">
    <source>
        <dbReference type="EMBL" id="GAF87686.1"/>
    </source>
</evidence>
<comment type="subcellular location">
    <subcellularLocation>
        <location evidence="1">Cell membrane</location>
        <topology evidence="1">Multi-pass membrane protein</topology>
    </subcellularLocation>
</comment>
<dbReference type="PANTHER" id="PTHR43744">
    <property type="entry name" value="ABC TRANSPORTER PERMEASE PROTEIN MG189-RELATED-RELATED"/>
    <property type="match status" value="1"/>
</dbReference>
<evidence type="ECO:0000256" key="6">
    <source>
        <dbReference type="ARBA" id="ARBA00023136"/>
    </source>
</evidence>
<dbReference type="GO" id="GO:0055085">
    <property type="term" value="P:transmembrane transport"/>
    <property type="evidence" value="ECO:0007669"/>
    <property type="project" value="InterPro"/>
</dbReference>
<dbReference type="PANTHER" id="PTHR43744:SF12">
    <property type="entry name" value="ABC TRANSPORTER PERMEASE PROTEIN MG189-RELATED"/>
    <property type="match status" value="1"/>
</dbReference>
<dbReference type="GO" id="GO:0005886">
    <property type="term" value="C:plasma membrane"/>
    <property type="evidence" value="ECO:0007669"/>
    <property type="project" value="UniProtKB-SubCell"/>
</dbReference>
<reference evidence="9" key="1">
    <citation type="journal article" date="2014" name="Front. Microbiol.">
        <title>High frequency of phylogenetically diverse reductive dehalogenase-homologous genes in deep subseafloor sedimentary metagenomes.</title>
        <authorList>
            <person name="Kawai M."/>
            <person name="Futagami T."/>
            <person name="Toyoda A."/>
            <person name="Takaki Y."/>
            <person name="Nishi S."/>
            <person name="Hori S."/>
            <person name="Arai W."/>
            <person name="Tsubouchi T."/>
            <person name="Morono Y."/>
            <person name="Uchiyama I."/>
            <person name="Ito T."/>
            <person name="Fujiyama A."/>
            <person name="Inagaki F."/>
            <person name="Takami H."/>
        </authorList>
    </citation>
    <scope>NUCLEOTIDE SEQUENCE</scope>
    <source>
        <strain evidence="9">Expedition CK06-06</strain>
    </source>
</reference>
<evidence type="ECO:0000259" key="8">
    <source>
        <dbReference type="PROSITE" id="PS50928"/>
    </source>
</evidence>
<name>X0TK73_9ZZZZ</name>
<evidence type="ECO:0000256" key="4">
    <source>
        <dbReference type="ARBA" id="ARBA00022692"/>
    </source>
</evidence>
<keyword evidence="4 7" id="KW-0812">Transmembrane</keyword>
<dbReference type="AlphaFoldDB" id="X0TK73"/>
<dbReference type="EMBL" id="BARS01019138">
    <property type="protein sequence ID" value="GAF87686.1"/>
    <property type="molecule type" value="Genomic_DNA"/>
</dbReference>
<dbReference type="PROSITE" id="PS50928">
    <property type="entry name" value="ABC_TM1"/>
    <property type="match status" value="1"/>
</dbReference>
<keyword evidence="3" id="KW-1003">Cell membrane</keyword>
<feature type="non-terminal residue" evidence="9">
    <location>
        <position position="216"/>
    </location>
</feature>
<proteinExistence type="predicted"/>
<dbReference type="InterPro" id="IPR035906">
    <property type="entry name" value="MetI-like_sf"/>
</dbReference>
<feature type="transmembrane region" description="Helical" evidence="7">
    <location>
        <begin position="69"/>
        <end position="91"/>
    </location>
</feature>
<dbReference type="SUPFAM" id="SSF161098">
    <property type="entry name" value="MetI-like"/>
    <property type="match status" value="1"/>
</dbReference>
<feature type="transmembrane region" description="Helical" evidence="7">
    <location>
        <begin position="144"/>
        <end position="166"/>
    </location>
</feature>
<dbReference type="CDD" id="cd06261">
    <property type="entry name" value="TM_PBP2"/>
    <property type="match status" value="1"/>
</dbReference>
<accession>X0TK73</accession>
<comment type="caution">
    <text evidence="9">The sequence shown here is derived from an EMBL/GenBank/DDBJ whole genome shotgun (WGS) entry which is preliminary data.</text>
</comment>
<protein>
    <recommendedName>
        <fullName evidence="8">ABC transmembrane type-1 domain-containing protein</fullName>
    </recommendedName>
</protein>
<dbReference type="Gene3D" id="1.10.3720.10">
    <property type="entry name" value="MetI-like"/>
    <property type="match status" value="1"/>
</dbReference>
<feature type="domain" description="ABC transmembrane type-1" evidence="8">
    <location>
        <begin position="34"/>
        <end position="216"/>
    </location>
</feature>
<evidence type="ECO:0000256" key="3">
    <source>
        <dbReference type="ARBA" id="ARBA00022475"/>
    </source>
</evidence>
<keyword evidence="2" id="KW-0813">Transport</keyword>
<evidence type="ECO:0000256" key="5">
    <source>
        <dbReference type="ARBA" id="ARBA00022989"/>
    </source>
</evidence>
<sequence>MTREEIYAAKLLPDKIQWQNFYIALVEFNMLHFFRNSLIFTSVIVLSNLFFCSMVGFALAKYNFPGKRLLFAVVLVSMMIPSIVLVVPLFIEVKNFGWLNTPWAIIIPAFIDPFGIFLMRQYILDISDEHLDAARVEGATEFALFLRIVLPFSVPALVALALYRFLFVWNDLFWPLLVVTNEQWRTLPVAIETFGASHFEALELQLTTSLVGALPI</sequence>
<keyword evidence="6 7" id="KW-0472">Membrane</keyword>
<feature type="transmembrane region" description="Helical" evidence="7">
    <location>
        <begin position="103"/>
        <end position="123"/>
    </location>
</feature>